<comment type="caution">
    <text evidence="1">The sequence shown here is derived from an EMBL/GenBank/DDBJ whole genome shotgun (WGS) entry which is preliminary data.</text>
</comment>
<dbReference type="EMBL" id="JBBKAR010000003">
    <property type="protein sequence ID" value="MEJ8302658.1"/>
    <property type="molecule type" value="Genomic_DNA"/>
</dbReference>
<reference evidence="1" key="1">
    <citation type="submission" date="2024-03" db="EMBL/GenBank/DDBJ databases">
        <title>Whole genome sequecning of epiphytes from Marcgravia umbellata leaves.</title>
        <authorList>
            <person name="Kumar G."/>
            <person name="Savka M.A."/>
        </authorList>
    </citation>
    <scope>NUCLEOTIDE SEQUENCE</scope>
    <source>
        <strain evidence="1">RIT_BL5</strain>
    </source>
</reference>
<organism evidence="1 2">
    <name type="scientific">Saccharibacillus sacchari</name>
    <dbReference type="NCBI Taxonomy" id="456493"/>
    <lineage>
        <taxon>Bacteria</taxon>
        <taxon>Bacillati</taxon>
        <taxon>Bacillota</taxon>
        <taxon>Bacilli</taxon>
        <taxon>Bacillales</taxon>
        <taxon>Paenibacillaceae</taxon>
        <taxon>Saccharibacillus</taxon>
    </lineage>
</organism>
<evidence type="ECO:0000313" key="2">
    <source>
        <dbReference type="Proteomes" id="UP001380953"/>
    </source>
</evidence>
<sequence length="274" mass="30587">MLIIVTGAEGQLSKSVASILGCKHQVHSFSRKELDITDYHRVNEVITSLRPDIVIHSAAISGIDAAEENPHKAYLVNTYGTRNIAVAAEKVGAGLVYISSAYVFDGQKERYHELDKPRPLNVYGETKLGGEFYVELFHSRYWIIRTSWLYGENFIRTVLNIINSAGGIKVSDKQIGTPTSTTDLAKVIMNMIETKSHGIYHITSQGSCTKRQYYRHIASLLGVDNLEEKIIDAESDSKVCRPTHCVLEQKNAINQGFGILKPWNEALSQFINNS</sequence>
<name>A0ACC6P756_9BACL</name>
<keyword evidence="1" id="KW-0560">Oxidoreductase</keyword>
<protein>
    <submittedName>
        <fullName evidence="1">dTDP-4-dehydrorhamnose reductase</fullName>
        <ecNumber evidence="1">1.1.1.133</ecNumber>
    </submittedName>
</protein>
<dbReference type="EC" id="1.1.1.133" evidence="1"/>
<gene>
    <name evidence="1" type="primary">rfbD</name>
    <name evidence="1" type="ORF">WKI47_01875</name>
</gene>
<dbReference type="Proteomes" id="UP001380953">
    <property type="component" value="Unassembled WGS sequence"/>
</dbReference>
<keyword evidence="2" id="KW-1185">Reference proteome</keyword>
<proteinExistence type="predicted"/>
<evidence type="ECO:0000313" key="1">
    <source>
        <dbReference type="EMBL" id="MEJ8302658.1"/>
    </source>
</evidence>
<accession>A0ACC6P756</accession>